<dbReference type="GO" id="GO:0016491">
    <property type="term" value="F:oxidoreductase activity"/>
    <property type="evidence" value="ECO:0007669"/>
    <property type="project" value="InterPro"/>
</dbReference>
<feature type="region of interest" description="N-terminal hotdog fold" evidence="6">
    <location>
        <begin position="1370"/>
        <end position="1498"/>
    </location>
</feature>
<dbReference type="Gene3D" id="3.40.47.10">
    <property type="match status" value="1"/>
</dbReference>
<evidence type="ECO:0000313" key="11">
    <source>
        <dbReference type="Proteomes" id="UP000189670"/>
    </source>
</evidence>
<dbReference type="Pfam" id="PF13602">
    <property type="entry name" value="ADH_zinc_N_2"/>
    <property type="match status" value="1"/>
</dbReference>
<dbReference type="InterPro" id="IPR020841">
    <property type="entry name" value="PKS_Beta-ketoAc_synthase_dom"/>
</dbReference>
<dbReference type="EMBL" id="ATBP01000005">
    <property type="protein sequence ID" value="ETR74510.1"/>
    <property type="molecule type" value="Genomic_DNA"/>
</dbReference>
<dbReference type="Gene3D" id="3.10.129.120">
    <property type="match status" value="1"/>
</dbReference>
<feature type="domain" description="PKS/mFAS DH" evidence="9">
    <location>
        <begin position="1"/>
        <end position="156"/>
    </location>
</feature>
<dbReference type="SUPFAM" id="SSF53901">
    <property type="entry name" value="Thiolase-like"/>
    <property type="match status" value="1"/>
</dbReference>
<dbReference type="GO" id="GO:0004315">
    <property type="term" value="F:3-oxoacyl-[acyl-carrier-protein] synthase activity"/>
    <property type="evidence" value="ECO:0007669"/>
    <property type="project" value="InterPro"/>
</dbReference>
<dbReference type="CDD" id="cd08955">
    <property type="entry name" value="KR_2_FAS_SDR_x"/>
    <property type="match status" value="1"/>
</dbReference>
<gene>
    <name evidence="10" type="ORF">OMM_00155</name>
</gene>
<comment type="function">
    <text evidence="5">Involved in production of the polyketide antibiotic thailandamide.</text>
</comment>
<feature type="region of interest" description="N-terminal hotdog fold" evidence="6">
    <location>
        <position position="1"/>
    </location>
</feature>
<dbReference type="InterPro" id="IPR050091">
    <property type="entry name" value="PKS_NRPS_Biosynth_Enz"/>
</dbReference>
<evidence type="ECO:0000256" key="2">
    <source>
        <dbReference type="ARBA" id="ARBA00022553"/>
    </source>
</evidence>
<evidence type="ECO:0000259" key="7">
    <source>
        <dbReference type="PROSITE" id="PS50075"/>
    </source>
</evidence>
<dbReference type="Pfam" id="PF22621">
    <property type="entry name" value="CurL-like_PKS_C"/>
    <property type="match status" value="1"/>
</dbReference>
<dbReference type="InterPro" id="IPR049552">
    <property type="entry name" value="PKS_DH_N"/>
</dbReference>
<feature type="domain" description="Carrier" evidence="7">
    <location>
        <begin position="670"/>
        <end position="745"/>
    </location>
</feature>
<dbReference type="GO" id="GO:0031177">
    <property type="term" value="F:phosphopantetheine binding"/>
    <property type="evidence" value="ECO:0007669"/>
    <property type="project" value="InterPro"/>
</dbReference>
<comment type="caution">
    <text evidence="10">The sequence shown here is derived from an EMBL/GenBank/DDBJ whole genome shotgun (WGS) entry which is preliminary data.</text>
</comment>
<evidence type="ECO:0000259" key="9">
    <source>
        <dbReference type="PROSITE" id="PS52019"/>
    </source>
</evidence>
<dbReference type="InterPro" id="IPR014030">
    <property type="entry name" value="Ketoacyl_synth_N"/>
</dbReference>
<feature type="region of interest" description="C-terminal hotdog fold" evidence="6">
    <location>
        <begin position="1511"/>
        <end position="1658"/>
    </location>
</feature>
<dbReference type="InterPro" id="IPR014031">
    <property type="entry name" value="Ketoacyl_synth_C"/>
</dbReference>
<dbReference type="CDD" id="cd05195">
    <property type="entry name" value="enoyl_red"/>
    <property type="match status" value="1"/>
</dbReference>
<dbReference type="Pfam" id="PF21089">
    <property type="entry name" value="PKS_DH_N"/>
    <property type="match status" value="1"/>
</dbReference>
<evidence type="ECO:0000256" key="3">
    <source>
        <dbReference type="ARBA" id="ARBA00022679"/>
    </source>
</evidence>
<dbReference type="PROSITE" id="PS00606">
    <property type="entry name" value="KS3_1"/>
    <property type="match status" value="1"/>
</dbReference>
<dbReference type="SMART" id="SM01294">
    <property type="entry name" value="PKS_PP_betabranch"/>
    <property type="match status" value="1"/>
</dbReference>
<dbReference type="GO" id="GO:0004312">
    <property type="term" value="F:fatty acid synthase activity"/>
    <property type="evidence" value="ECO:0007669"/>
    <property type="project" value="TreeGrafter"/>
</dbReference>
<dbReference type="SMART" id="SM00823">
    <property type="entry name" value="PKS_PP"/>
    <property type="match status" value="2"/>
</dbReference>
<dbReference type="SMART" id="SM00822">
    <property type="entry name" value="PKS_KR"/>
    <property type="match status" value="2"/>
</dbReference>
<dbReference type="Gene3D" id="3.90.180.10">
    <property type="entry name" value="Medium-chain alcohol dehydrogenases, catalytic domain"/>
    <property type="match status" value="1"/>
</dbReference>
<dbReference type="Pfam" id="PF00109">
    <property type="entry name" value="ketoacyl-synt"/>
    <property type="match status" value="1"/>
</dbReference>
<dbReference type="Proteomes" id="UP000189670">
    <property type="component" value="Unassembled WGS sequence"/>
</dbReference>
<dbReference type="GO" id="GO:0006633">
    <property type="term" value="P:fatty acid biosynthetic process"/>
    <property type="evidence" value="ECO:0007669"/>
    <property type="project" value="InterPro"/>
</dbReference>
<dbReference type="PANTHER" id="PTHR43775:SF37">
    <property type="entry name" value="SI:DKEY-61P9.11"/>
    <property type="match status" value="1"/>
</dbReference>
<dbReference type="Gene3D" id="3.30.70.3290">
    <property type="match status" value="1"/>
</dbReference>
<protein>
    <submittedName>
        <fullName evidence="10">Uncharacterized protein</fullName>
    </submittedName>
</protein>
<dbReference type="Pfam" id="PF08240">
    <property type="entry name" value="ADH_N"/>
    <property type="match status" value="1"/>
</dbReference>
<dbReference type="InterPro" id="IPR020806">
    <property type="entry name" value="PKS_PP-bd"/>
</dbReference>
<dbReference type="InterPro" id="IPR013968">
    <property type="entry name" value="PKS_KR"/>
</dbReference>
<organism evidence="10 11">
    <name type="scientific">Candidatus Magnetoglobus multicellularis str. Araruama</name>
    <dbReference type="NCBI Taxonomy" id="890399"/>
    <lineage>
        <taxon>Bacteria</taxon>
        <taxon>Pseudomonadati</taxon>
        <taxon>Thermodesulfobacteriota</taxon>
        <taxon>Desulfobacteria</taxon>
        <taxon>Desulfobacterales</taxon>
        <taxon>Desulfobacteraceae</taxon>
        <taxon>Candidatus Magnetoglobus</taxon>
    </lineage>
</organism>
<reference evidence="11" key="1">
    <citation type="submission" date="2012-11" db="EMBL/GenBank/DDBJ databases">
        <authorList>
            <person name="Lucero-Rivera Y.E."/>
            <person name="Tovar-Ramirez D."/>
        </authorList>
    </citation>
    <scope>NUCLEOTIDE SEQUENCE [LARGE SCALE GENOMIC DNA]</scope>
    <source>
        <strain evidence="11">Araruama</strain>
    </source>
</reference>
<dbReference type="Pfam" id="PF02801">
    <property type="entry name" value="Ketoacyl-synt_C"/>
    <property type="match status" value="1"/>
</dbReference>
<dbReference type="InterPro" id="IPR020843">
    <property type="entry name" value="ER"/>
</dbReference>
<keyword evidence="4" id="KW-0511">Multifunctional enzyme</keyword>
<dbReference type="InterPro" id="IPR049900">
    <property type="entry name" value="PKS_mFAS_DH"/>
</dbReference>
<dbReference type="InterPro" id="IPR009081">
    <property type="entry name" value="PP-bd_ACP"/>
</dbReference>
<dbReference type="InterPro" id="IPR036736">
    <property type="entry name" value="ACP-like_sf"/>
</dbReference>
<dbReference type="SUPFAM" id="SSF50129">
    <property type="entry name" value="GroES-like"/>
    <property type="match status" value="1"/>
</dbReference>
<dbReference type="PROSITE" id="PS52004">
    <property type="entry name" value="KS3_2"/>
    <property type="match status" value="1"/>
</dbReference>
<feature type="domain" description="Carrier" evidence="7">
    <location>
        <begin position="2517"/>
        <end position="2592"/>
    </location>
</feature>
<dbReference type="InterPro" id="IPR049551">
    <property type="entry name" value="PKS_DH_C"/>
</dbReference>
<dbReference type="Gene3D" id="3.10.129.110">
    <property type="entry name" value="Polyketide synthase dehydratase"/>
    <property type="match status" value="1"/>
</dbReference>
<dbReference type="SUPFAM" id="SSF51735">
    <property type="entry name" value="NAD(P)-binding Rossmann-fold domains"/>
    <property type="match status" value="5"/>
</dbReference>
<feature type="domain" description="Ketosynthase family 3 (KS3)" evidence="8">
    <location>
        <begin position="778"/>
        <end position="1200"/>
    </location>
</feature>
<feature type="region of interest" description="C-terminal hotdog fold" evidence="6">
    <location>
        <begin position="5"/>
        <end position="156"/>
    </location>
</feature>
<dbReference type="Pfam" id="PF14765">
    <property type="entry name" value="PS-DH"/>
    <property type="match status" value="2"/>
</dbReference>
<proteinExistence type="predicted"/>
<dbReference type="Pfam" id="PF00550">
    <property type="entry name" value="PP-binding"/>
    <property type="match status" value="2"/>
</dbReference>
<dbReference type="InterPro" id="IPR016039">
    <property type="entry name" value="Thiolase-like"/>
</dbReference>
<evidence type="ECO:0000256" key="4">
    <source>
        <dbReference type="ARBA" id="ARBA00023268"/>
    </source>
</evidence>
<keyword evidence="1" id="KW-0596">Phosphopantetheine</keyword>
<comment type="caution">
    <text evidence="6">Lacks conserved residue(s) required for the propagation of feature annotation.</text>
</comment>
<evidence type="ECO:0000256" key="6">
    <source>
        <dbReference type="PROSITE-ProRule" id="PRU01363"/>
    </source>
</evidence>
<dbReference type="PROSITE" id="PS52019">
    <property type="entry name" value="PKS_MFAS_DH"/>
    <property type="match status" value="2"/>
</dbReference>
<dbReference type="SMART" id="SM00829">
    <property type="entry name" value="PKS_ER"/>
    <property type="match status" value="1"/>
</dbReference>
<feature type="active site" description="Proton donor; for dehydratase activity" evidence="6">
    <location>
        <position position="1572"/>
    </location>
</feature>
<dbReference type="FunFam" id="3.40.50.720:FF:000209">
    <property type="entry name" value="Polyketide synthase Pks12"/>
    <property type="match status" value="1"/>
</dbReference>
<evidence type="ECO:0000256" key="1">
    <source>
        <dbReference type="ARBA" id="ARBA00022450"/>
    </source>
</evidence>
<dbReference type="CDD" id="cd00833">
    <property type="entry name" value="PKS"/>
    <property type="match status" value="1"/>
</dbReference>
<evidence type="ECO:0000313" key="10">
    <source>
        <dbReference type="EMBL" id="ETR74510.1"/>
    </source>
</evidence>
<evidence type="ECO:0000259" key="8">
    <source>
        <dbReference type="PROSITE" id="PS52004"/>
    </source>
</evidence>
<dbReference type="SMART" id="SM00826">
    <property type="entry name" value="PKS_DH"/>
    <property type="match status" value="1"/>
</dbReference>
<dbReference type="SMART" id="SM00825">
    <property type="entry name" value="PKS_KS"/>
    <property type="match status" value="1"/>
</dbReference>
<dbReference type="InterPro" id="IPR036291">
    <property type="entry name" value="NAD(P)-bd_dom_sf"/>
</dbReference>
<dbReference type="InterPro" id="IPR020807">
    <property type="entry name" value="PKS_DH"/>
</dbReference>
<dbReference type="InterPro" id="IPR057326">
    <property type="entry name" value="KR_dom"/>
</dbReference>
<keyword evidence="2" id="KW-0597">Phosphoprotein</keyword>
<dbReference type="InterPro" id="IPR011032">
    <property type="entry name" value="GroES-like_sf"/>
</dbReference>
<feature type="domain" description="PKS/mFAS DH" evidence="9">
    <location>
        <begin position="1370"/>
        <end position="1658"/>
    </location>
</feature>
<keyword evidence="3" id="KW-0808">Transferase</keyword>
<evidence type="ECO:0000256" key="5">
    <source>
        <dbReference type="ARBA" id="ARBA00054155"/>
    </source>
</evidence>
<dbReference type="InterPro" id="IPR018201">
    <property type="entry name" value="Ketoacyl_synth_AS"/>
</dbReference>
<dbReference type="Pfam" id="PF08659">
    <property type="entry name" value="KR"/>
    <property type="match status" value="2"/>
</dbReference>
<dbReference type="InterPro" id="IPR013154">
    <property type="entry name" value="ADH-like_N"/>
</dbReference>
<dbReference type="FunFam" id="3.40.47.10:FF:000019">
    <property type="entry name" value="Polyketide synthase type I"/>
    <property type="match status" value="1"/>
</dbReference>
<feature type="active site" description="Proton acceptor; for dehydratase activity" evidence="6">
    <location>
        <position position="1402"/>
    </location>
</feature>
<sequence>MSEDNPETDKKKFYASIADEGHYQGPSFQWIDKVWFKDKVALYRLVQPVVHIPFEDYQLYPGLIDSCIQFFCAQGHQFLNQSKIKEQVFVPFSIDQFIFYGVLNYDNQLWCHTTFISSEDSGKSITGDMILFDDTGNVIAEFKAFTARVLDKQLLSKQKFDQNHGTTNIYNSLYEQSWIYDRSLSQQERSFEISSNNNNKKWLIIGDHKGIALSLSNLMKTNNLNHQLIETNDITSINWASFLTHSDQTEIVYLKAVDLVNNENSLYEDTLEGCIHLTEIIKAISKNIQTKLPDLWIVTQGACSINEDNHKMSLAQSSIIGLTNVLSLEFPECKIISLDLDYSNKTDHAKVLFDEILSSDEEDRIVWRNNKRYKARLKSYQLKTQQFNYEPDKTYLITGGLGALGLTFAKWLITKGVKHLALIGRSHPSEEAEYMVKQMTKSNVQVSIYRADISNTTEVNHLFTQLKAEMPPLGGIIHAAGSLKDGFLLRQTREDFHKVMAPKVKGSWLLHQHTKDLNLDFFICFSSIASLIGSPGQSNYAAANSFMDALAHYRNNSGLSAVSINWGAWGEIGMASRLDSKNQDQWNKKGVGHISIYDGLDIFPKLCSLSIPQIAVMPVEWDKYFHENKKLSNFYNEFKPKEKELHDNKTIHTLPLIKKLQNKSQDEVRLILINYIKSLVQKIIGLTTAEDIDKEMGLFDLGIDSLMAVELKNRIEESLGLSLQSTLIFNYPTIEDIAIYIQNEHLKKNLQISKTAKIITKSNEKNNKYESLQAENPNEPIAVVGIGCRFPGGSNDPESFWSMLSKGTDTIVEVPPDRWDISEYYDPDTTAPGKMYTRHGAFLSDIDQFDAHFFGITPREAIDLDPQHRLLLEVSWEALENANIVPKKLKDSETGVFIGISTFDYALMHVGDSNAINAYFGTGNALSMAAGRLSYVLGLSGPSMAVDTACSSSLISVHLACNSLRQNECNMALAGGVGLILSPELSINFCKANMLSPDGKCKTFDASANGYVRGEGSGILVLKRLSDAINDKDHIYSVIRGSAVNQDGPVAGFTVPSIQAQKKVVSQALTNAGVSSEQLGYIEAHGTATPLGDPIEINALGEVFGKENRLNPLWIGSIKTNIGHLEAAAGIAGLIKTILSIYHKVIPPHINFHDPNPDIAWNDLPFAIPTKLQTWPESNNCAGISSFGASGTNVHVVIEGYHAPLLQKKSMENISKPDDYLLPVSAKSKQSLKELCAKYIGLLEQNKSLSILDLCYAASVCRSHFNHRLAVTGKNTDDLQKGLISYIGAIPSENVFSNSVETDVMNKLNAPFPEHKDLVNAYINGADIDWDTYYKQYTVSKVRLPLYAFDRESFWIKAVSRDMSPGLSINPLLGHQVDIADSRDIIFETRLNSKTFGYLKDHRIFDKIIFPAAAFFEIANAAGRFLWNSKTIVISDIFIHNAYVLSETLILQTVLKNAKENIDKESIQFHIFSQNKSNKTKSWLLHVSGKISPEEINIEPLDRSSFMKQNLNIKDQDQIYQNFAERGFSMGKSFQSLEHIYYDNANGQANVIFPNHLISDIHDYYIHPVLLDACFQSSISLLPQDTNTYLPVSIDKLVLFTKEHPDIESPLKIFVQKKSRIEDREGFSFDISLSNDDGHTILYTKGLRAKQVSSKTILFQSQANISRDMMFKINWSAVSEQDRLRSQLDNSKQWIIFSDQEDAGQLLFERFNKDHKKATLVLKGSSFQQVDSQTIRMNTHSKSDFNQLFDHIAKDPYDIVVLSPLDIKNQKDIQDCMTLILNISQQMIQQQSLSSMSNLWLITKGAQSVNLEPNNYLQSPVWGFSQVFNLETSSSHCRLIDIDPDETFYPEIISKELYYPDLEDIIAIRNHTRYTPRLESLNINLKNHTNIKKQQDHPVILKTNQTGILDNLYLSPLNRKAPEDDEVELKVYASGLNFRDVLTALGMLDTESGIVENHYTFGFECSGKIVRIGKNVKDWSVGDRVMAIHPTGCLASFVTVKKDFICSMPGKMTYEECATLPSAYLTAWYGLIHLAKIKQEDRILIHAAAGGVGQAAVQIAQQYKAQIFATASKNKWDFLNSQGIKHVMNSRNLDFSKTIMELTSGNGVDIVLNSLKGEFIDKSVDVLNTHGRFVEIGKIDIWDDAKFKSYHQNAFYFYFDLLSIMQTEPQIIHKAMSDLPNQLKQGTFKPLPFKTYPIRESQNAFRYMAQGKNVGKVVLTFFDDVSLDETLFKEDCSYLITGGMGALGIQTAKWVIQNGAKNLILCGRKAFNLVQDSLKDIQQQGINLKYYQSDISLLKDVRELFEDIKSDMQELKGIFHIAGIHKDGMLSKQTSDLFKEVMLPKVYGSLNLHNISIEKDLSLDYFVCFSSAACIFGSQGQANYASANSFMDSLMRYRKAKNLPGLSINWGLWQTHEGMAASLSQQDLNRLNSQGFSQIYPKDAFNTLKSLLKMNISQAVISPVNWDKFSNRFYPKATPPLFNHFYKEKDLAQQKDLSVKSNLLTDLQNAHENERYSLLSNYITKQIAFVLGLQSTNKITKRLRLTDAGLDSLMAVELQNKIARDLETSLPVSLLFDYPTVEALVNYLFQDVLMLSSEEKTFSVKEESMPNNEDNKINEDKLDIVELLENNLDMMT</sequence>
<dbReference type="PANTHER" id="PTHR43775">
    <property type="entry name" value="FATTY ACID SYNTHASE"/>
    <property type="match status" value="1"/>
</dbReference>
<name>A0A1V1PI94_9BACT</name>
<dbReference type="InterPro" id="IPR042104">
    <property type="entry name" value="PKS_dehydratase_sf"/>
</dbReference>
<dbReference type="Gene3D" id="1.10.1200.10">
    <property type="entry name" value="ACP-like"/>
    <property type="match status" value="2"/>
</dbReference>
<dbReference type="Gene3D" id="3.40.50.720">
    <property type="entry name" value="NAD(P)-binding Rossmann-like Domain"/>
    <property type="match status" value="4"/>
</dbReference>
<accession>A0A1V1PI94</accession>
<dbReference type="PROSITE" id="PS50075">
    <property type="entry name" value="CARRIER"/>
    <property type="match status" value="2"/>
</dbReference>
<dbReference type="SUPFAM" id="SSF47336">
    <property type="entry name" value="ACP-like"/>
    <property type="match status" value="2"/>
</dbReference>